<protein>
    <recommendedName>
        <fullName evidence="4">Sporulation protein</fullName>
    </recommendedName>
</protein>
<name>A0ABR8MS52_9BACL</name>
<evidence type="ECO:0000313" key="2">
    <source>
        <dbReference type="EMBL" id="MBD3918821.1"/>
    </source>
</evidence>
<keyword evidence="3" id="KW-1185">Reference proteome</keyword>
<keyword evidence="1" id="KW-0732">Signal</keyword>
<organism evidence="2 3">
    <name type="scientific">Paenibacillus terricola</name>
    <dbReference type="NCBI Taxonomy" id="2763503"/>
    <lineage>
        <taxon>Bacteria</taxon>
        <taxon>Bacillati</taxon>
        <taxon>Bacillota</taxon>
        <taxon>Bacilli</taxon>
        <taxon>Bacillales</taxon>
        <taxon>Paenibacillaceae</taxon>
        <taxon>Paenibacillus</taxon>
    </lineage>
</organism>
<evidence type="ECO:0008006" key="4">
    <source>
        <dbReference type="Google" id="ProtNLM"/>
    </source>
</evidence>
<evidence type="ECO:0000313" key="3">
    <source>
        <dbReference type="Proteomes" id="UP000609346"/>
    </source>
</evidence>
<dbReference type="Pfam" id="PF09577">
    <property type="entry name" value="Spore_YpjB"/>
    <property type="match status" value="1"/>
</dbReference>
<gene>
    <name evidence="2" type="ORF">H8B09_08670</name>
</gene>
<evidence type="ECO:0000256" key="1">
    <source>
        <dbReference type="SAM" id="SignalP"/>
    </source>
</evidence>
<dbReference type="RefSeq" id="WP_191203117.1">
    <property type="nucleotide sequence ID" value="NZ_JACXZA010000002.1"/>
</dbReference>
<feature type="signal peptide" evidence="1">
    <location>
        <begin position="1"/>
        <end position="26"/>
    </location>
</feature>
<proteinExistence type="predicted"/>
<dbReference type="Proteomes" id="UP000609346">
    <property type="component" value="Unassembled WGS sequence"/>
</dbReference>
<reference evidence="2 3" key="1">
    <citation type="submission" date="2020-09" db="EMBL/GenBank/DDBJ databases">
        <title>Paenibacillus sp. strain PR3 16S rRNA gene Genome sequencing and assembly.</title>
        <authorList>
            <person name="Kim J."/>
        </authorList>
    </citation>
    <scope>NUCLEOTIDE SEQUENCE [LARGE SCALE GENOMIC DNA]</scope>
    <source>
        <strain evidence="2 3">PR3</strain>
    </source>
</reference>
<accession>A0ABR8MS52</accession>
<comment type="caution">
    <text evidence="2">The sequence shown here is derived from an EMBL/GenBank/DDBJ whole genome shotgun (WGS) entry which is preliminary data.</text>
</comment>
<dbReference type="InterPro" id="IPR014231">
    <property type="entry name" value="Spore_YpjB"/>
</dbReference>
<dbReference type="EMBL" id="JACXZA010000002">
    <property type="protein sequence ID" value="MBD3918821.1"/>
    <property type="molecule type" value="Genomic_DNA"/>
</dbReference>
<feature type="chain" id="PRO_5046895166" description="Sporulation protein" evidence="1">
    <location>
        <begin position="27"/>
        <end position="306"/>
    </location>
</feature>
<sequence length="306" mass="33405">MRKRWLVACMLSLMLTVVLIGAAAAAAPSERTATSISTSSTWQRVQRSADAIYEASTAGNRQAAYYAGQQLSSQLKELLEAERLNESSQLQAIYREAKLMLANIEQKKSAVLWRPQATRIKLAVDAAGAQSVGLASNAMWLQYEPIIEEDIARIRQAINIRNAQAYASASAMLHTLQEHTDRIAIAAAIADKSTEMNALLNSVTYMSRLLNAGERGTIASQLSQQVLAPVEAATAALFSGNAEREEPVIAPIGGGVPHRWIFGISSLISSLLAYVSWRKYKHTPYAIMNKSEAGSQTPLYLKRKIK</sequence>